<evidence type="ECO:0000313" key="2">
    <source>
        <dbReference type="Proteomes" id="UP001604277"/>
    </source>
</evidence>
<gene>
    <name evidence="1" type="ORF">Fot_56544</name>
</gene>
<dbReference type="EMBL" id="JBFOLJ010000045">
    <property type="protein sequence ID" value="KAL2457133.1"/>
    <property type="molecule type" value="Genomic_DNA"/>
</dbReference>
<reference evidence="2" key="1">
    <citation type="submission" date="2024-07" db="EMBL/GenBank/DDBJ databases">
        <title>Two chromosome-level genome assemblies of Korean endemic species Abeliophyllum distichum and Forsythia ovata (Oleaceae).</title>
        <authorList>
            <person name="Jang H."/>
        </authorList>
    </citation>
    <scope>NUCLEOTIDE SEQUENCE [LARGE SCALE GENOMIC DNA]</scope>
</reference>
<keyword evidence="2" id="KW-1185">Reference proteome</keyword>
<protein>
    <submittedName>
        <fullName evidence="1">Uncharacterized protein</fullName>
    </submittedName>
</protein>
<organism evidence="1 2">
    <name type="scientific">Forsythia ovata</name>
    <dbReference type="NCBI Taxonomy" id="205694"/>
    <lineage>
        <taxon>Eukaryota</taxon>
        <taxon>Viridiplantae</taxon>
        <taxon>Streptophyta</taxon>
        <taxon>Embryophyta</taxon>
        <taxon>Tracheophyta</taxon>
        <taxon>Spermatophyta</taxon>
        <taxon>Magnoliopsida</taxon>
        <taxon>eudicotyledons</taxon>
        <taxon>Gunneridae</taxon>
        <taxon>Pentapetalae</taxon>
        <taxon>asterids</taxon>
        <taxon>lamiids</taxon>
        <taxon>Lamiales</taxon>
        <taxon>Oleaceae</taxon>
        <taxon>Forsythieae</taxon>
        <taxon>Forsythia</taxon>
    </lineage>
</organism>
<accession>A0ABD1P1C4</accession>
<proteinExistence type="predicted"/>
<comment type="caution">
    <text evidence="1">The sequence shown here is derived from an EMBL/GenBank/DDBJ whole genome shotgun (WGS) entry which is preliminary data.</text>
</comment>
<sequence>MVPPPHEMDLKFFASGQRMEHGQCSGQVFSHLPLSESFLTLPGLLPGNQRPRLWQQSPLRENENIHEKPQLHEIWCGQSYLYMPYGTYGLGEIRASLIPLAELNSVKPVLQVRARALLSFLRLFPSEGQVK</sequence>
<dbReference type="AlphaFoldDB" id="A0ABD1P1C4"/>
<dbReference type="Proteomes" id="UP001604277">
    <property type="component" value="Unassembled WGS sequence"/>
</dbReference>
<evidence type="ECO:0000313" key="1">
    <source>
        <dbReference type="EMBL" id="KAL2457133.1"/>
    </source>
</evidence>
<name>A0ABD1P1C4_9LAMI</name>